<dbReference type="AlphaFoldDB" id="A0A0S2I0K3"/>
<keyword evidence="3 7" id="KW-0812">Transmembrane</keyword>
<dbReference type="InterPro" id="IPR000326">
    <property type="entry name" value="PAP2/HPO"/>
</dbReference>
<feature type="transmembrane region" description="Helical" evidence="7">
    <location>
        <begin position="50"/>
        <end position="70"/>
    </location>
</feature>
<accession>A0A0S2I0K3</accession>
<evidence type="ECO:0000259" key="8">
    <source>
        <dbReference type="SMART" id="SM00014"/>
    </source>
</evidence>
<feature type="transmembrane region" description="Helical" evidence="7">
    <location>
        <begin position="134"/>
        <end position="152"/>
    </location>
</feature>
<evidence type="ECO:0000256" key="2">
    <source>
        <dbReference type="ARBA" id="ARBA00022475"/>
    </source>
</evidence>
<keyword evidence="2" id="KW-1003">Cell membrane</keyword>
<evidence type="ECO:0000256" key="1">
    <source>
        <dbReference type="ARBA" id="ARBA00004651"/>
    </source>
</evidence>
<keyword evidence="10" id="KW-1185">Reference proteome</keyword>
<dbReference type="Pfam" id="PF01569">
    <property type="entry name" value="PAP2"/>
    <property type="match status" value="1"/>
</dbReference>
<keyword evidence="4" id="KW-0378">Hydrolase</keyword>
<dbReference type="STRING" id="1307839.L21SP5_02189"/>
<keyword evidence="6 7" id="KW-0472">Membrane</keyword>
<dbReference type="SMART" id="SM00014">
    <property type="entry name" value="acidPPc"/>
    <property type="match status" value="1"/>
</dbReference>
<dbReference type="PANTHER" id="PTHR14969:SF62">
    <property type="entry name" value="DECAPRENYLPHOSPHORYL-5-PHOSPHORIBOSE PHOSPHATASE RV3807C-RELATED"/>
    <property type="match status" value="1"/>
</dbReference>
<dbReference type="KEGG" id="blq:L21SP5_02189"/>
<feature type="transmembrane region" description="Helical" evidence="7">
    <location>
        <begin position="12"/>
        <end position="30"/>
    </location>
</feature>
<evidence type="ECO:0000313" key="9">
    <source>
        <dbReference type="EMBL" id="ALO15822.1"/>
    </source>
</evidence>
<feature type="transmembrane region" description="Helical" evidence="7">
    <location>
        <begin position="77"/>
        <end position="95"/>
    </location>
</feature>
<evidence type="ECO:0000256" key="6">
    <source>
        <dbReference type="ARBA" id="ARBA00023136"/>
    </source>
</evidence>
<dbReference type="OrthoDB" id="9773582at2"/>
<evidence type="ECO:0000256" key="5">
    <source>
        <dbReference type="ARBA" id="ARBA00022989"/>
    </source>
</evidence>
<dbReference type="Proteomes" id="UP000064893">
    <property type="component" value="Chromosome"/>
</dbReference>
<feature type="transmembrane region" description="Helical" evidence="7">
    <location>
        <begin position="159"/>
        <end position="177"/>
    </location>
</feature>
<dbReference type="RefSeq" id="WP_057953247.1">
    <property type="nucleotide sequence ID" value="NZ_CP013118.1"/>
</dbReference>
<dbReference type="SUPFAM" id="SSF48317">
    <property type="entry name" value="Acid phosphatase/Vanadium-dependent haloperoxidase"/>
    <property type="match status" value="1"/>
</dbReference>
<evidence type="ECO:0000313" key="10">
    <source>
        <dbReference type="Proteomes" id="UP000064893"/>
    </source>
</evidence>
<dbReference type="Gene3D" id="1.20.144.10">
    <property type="entry name" value="Phosphatidic acid phosphatase type 2/haloperoxidase"/>
    <property type="match status" value="1"/>
</dbReference>
<keyword evidence="5 7" id="KW-1133">Transmembrane helix</keyword>
<feature type="domain" description="Phosphatidic acid phosphatase type 2/haloperoxidase" evidence="8">
    <location>
        <begin position="78"/>
        <end position="198"/>
    </location>
</feature>
<evidence type="ECO:0000256" key="4">
    <source>
        <dbReference type="ARBA" id="ARBA00022801"/>
    </source>
</evidence>
<organism evidence="9 10">
    <name type="scientific">Salinivirga cyanobacteriivorans</name>
    <dbReference type="NCBI Taxonomy" id="1307839"/>
    <lineage>
        <taxon>Bacteria</taxon>
        <taxon>Pseudomonadati</taxon>
        <taxon>Bacteroidota</taxon>
        <taxon>Bacteroidia</taxon>
        <taxon>Bacteroidales</taxon>
        <taxon>Salinivirgaceae</taxon>
        <taxon>Salinivirga</taxon>
    </lineage>
</organism>
<name>A0A0S2I0K3_9BACT</name>
<feature type="transmembrane region" description="Helical" evidence="7">
    <location>
        <begin position="183"/>
        <end position="201"/>
    </location>
</feature>
<dbReference type="EMBL" id="CP013118">
    <property type="protein sequence ID" value="ALO15822.1"/>
    <property type="molecule type" value="Genomic_DNA"/>
</dbReference>
<comment type="subcellular location">
    <subcellularLocation>
        <location evidence="1">Cell membrane</location>
        <topology evidence="1">Multi-pass membrane protein</topology>
    </subcellularLocation>
</comment>
<gene>
    <name evidence="9" type="ORF">L21SP5_02189</name>
</gene>
<dbReference type="GO" id="GO:0016787">
    <property type="term" value="F:hydrolase activity"/>
    <property type="evidence" value="ECO:0007669"/>
    <property type="project" value="UniProtKB-KW"/>
</dbReference>
<evidence type="ECO:0000256" key="7">
    <source>
        <dbReference type="SAM" id="Phobius"/>
    </source>
</evidence>
<dbReference type="InterPro" id="IPR036938">
    <property type="entry name" value="PAP2/HPO_sf"/>
</dbReference>
<dbReference type="PANTHER" id="PTHR14969">
    <property type="entry name" value="SPHINGOSINE-1-PHOSPHATE PHOSPHOHYDROLASE"/>
    <property type="match status" value="1"/>
</dbReference>
<proteinExistence type="predicted"/>
<protein>
    <submittedName>
        <fullName evidence="9">Undecaprenyl pyrophosphate phosphatase</fullName>
    </submittedName>
</protein>
<reference evidence="9 10" key="1">
    <citation type="submission" date="2015-11" db="EMBL/GenBank/DDBJ databases">
        <title>Description and complete genome sequence of a novel strain predominating in hypersaline microbial mats and representing a new family of the Bacteriodetes phylum.</title>
        <authorList>
            <person name="Spring S."/>
            <person name="Bunk B."/>
            <person name="Sproer C."/>
            <person name="Klenk H.-P."/>
        </authorList>
    </citation>
    <scope>NUCLEOTIDE SEQUENCE [LARGE SCALE GENOMIC DNA]</scope>
    <source>
        <strain evidence="9 10">L21-Spi-D4</strain>
    </source>
</reference>
<sequence>MLTELLKKQKAFLTAFVIWIVLSVILLLLADKIYWQQFFDARHSLTFDYFFKYFTWFGDGLLIAILSILFAFYRIRLALFSLTTYLVSGLFAQLLKRFVFDDVNRPGYVFDQINLELTQVLNVGLKSYHSFPSGHTTSAFAFFFVLSIMLAGKNQWGQLLFFAAAFLVGFSRVYLNLHFVNDVVMGSLLGVLTTFLMYPLFSGFKAQWLDKPLGSIIFSKKR</sequence>
<evidence type="ECO:0000256" key="3">
    <source>
        <dbReference type="ARBA" id="ARBA00022692"/>
    </source>
</evidence>
<dbReference type="GO" id="GO:0005886">
    <property type="term" value="C:plasma membrane"/>
    <property type="evidence" value="ECO:0007669"/>
    <property type="project" value="UniProtKB-SubCell"/>
</dbReference>